<comment type="caution">
    <text evidence="11">The sequence shown here is derived from an EMBL/GenBank/DDBJ whole genome shotgun (WGS) entry which is preliminary data.</text>
</comment>
<feature type="transmembrane region" description="Helical" evidence="9">
    <location>
        <begin position="101"/>
        <end position="120"/>
    </location>
</feature>
<evidence type="ECO:0000256" key="2">
    <source>
        <dbReference type="ARBA" id="ARBA00009749"/>
    </source>
</evidence>
<protein>
    <recommendedName>
        <fullName evidence="10">SLC41A/MgtE integral membrane domain-containing protein</fullName>
    </recommendedName>
</protein>
<dbReference type="SUPFAM" id="SSF161093">
    <property type="entry name" value="MgtE membrane domain-like"/>
    <property type="match status" value="1"/>
</dbReference>
<reference evidence="11 12" key="1">
    <citation type="journal article" date="2024" name="Science">
        <title>Giant polyketide synthase enzymes in the biosynthesis of giant marine polyether toxins.</title>
        <authorList>
            <person name="Fallon T.R."/>
            <person name="Shende V.V."/>
            <person name="Wierzbicki I.H."/>
            <person name="Pendleton A.L."/>
            <person name="Watervoot N.F."/>
            <person name="Auber R.P."/>
            <person name="Gonzalez D.J."/>
            <person name="Wisecaver J.H."/>
            <person name="Moore B.S."/>
        </authorList>
    </citation>
    <scope>NUCLEOTIDE SEQUENCE [LARGE SCALE GENOMIC DNA]</scope>
    <source>
        <strain evidence="11 12">12B1</strain>
    </source>
</reference>
<evidence type="ECO:0000256" key="5">
    <source>
        <dbReference type="ARBA" id="ARBA00022842"/>
    </source>
</evidence>
<feature type="transmembrane region" description="Helical" evidence="9">
    <location>
        <begin position="205"/>
        <end position="230"/>
    </location>
</feature>
<keyword evidence="7 9" id="KW-0472">Membrane</keyword>
<dbReference type="Pfam" id="PF01769">
    <property type="entry name" value="MgtE"/>
    <property type="match status" value="1"/>
</dbReference>
<dbReference type="GO" id="GO:0008324">
    <property type="term" value="F:monoatomic cation transmembrane transporter activity"/>
    <property type="evidence" value="ECO:0007669"/>
    <property type="project" value="InterPro"/>
</dbReference>
<feature type="compositionally biased region" description="Basic residues" evidence="8">
    <location>
        <begin position="1"/>
        <end position="12"/>
    </location>
</feature>
<evidence type="ECO:0000256" key="6">
    <source>
        <dbReference type="ARBA" id="ARBA00022989"/>
    </source>
</evidence>
<sequence length="267" mass="28179">MARSKLRSPQLKRKSDGLPTKTNSERSRVETVLAQALQDALDKKALDPVEHVAHYLSSFTSSKKASRRPLDAGHGHAGGEDEDPTSYAGLGAFSIARQRTGWLVVFLGGLILCASVMHSFEKLLERELELSFFVPLLIGHGGNSGGQTVSTVIRALGSGVLKLDDAPSVVLKEATAGVLQSLVLVLVLTPVLITLMGISTRVSFVVALTMPTLGLLANTVGATLPFAITWLGQDPAVIVGPLMTTSVDTLGLATYLSIATLWLGLAN</sequence>
<dbReference type="Proteomes" id="UP001515480">
    <property type="component" value="Unassembled WGS sequence"/>
</dbReference>
<evidence type="ECO:0000256" key="1">
    <source>
        <dbReference type="ARBA" id="ARBA00004141"/>
    </source>
</evidence>
<proteinExistence type="inferred from homology"/>
<keyword evidence="6 9" id="KW-1133">Transmembrane helix</keyword>
<evidence type="ECO:0000256" key="8">
    <source>
        <dbReference type="SAM" id="MobiDB-lite"/>
    </source>
</evidence>
<evidence type="ECO:0000313" key="11">
    <source>
        <dbReference type="EMBL" id="KAL1495498.1"/>
    </source>
</evidence>
<keyword evidence="3" id="KW-0813">Transport</keyword>
<dbReference type="EMBL" id="JBGBPQ010000032">
    <property type="protein sequence ID" value="KAL1495498.1"/>
    <property type="molecule type" value="Genomic_DNA"/>
</dbReference>
<feature type="transmembrane region" description="Helical" evidence="9">
    <location>
        <begin position="178"/>
        <end position="198"/>
    </location>
</feature>
<keyword evidence="12" id="KW-1185">Reference proteome</keyword>
<comment type="similarity">
    <text evidence="2">Belongs to the SLC41A transporter family.</text>
</comment>
<comment type="subcellular location">
    <subcellularLocation>
        <location evidence="1">Membrane</location>
        <topology evidence="1">Multi-pass membrane protein</topology>
    </subcellularLocation>
</comment>
<feature type="region of interest" description="Disordered" evidence="8">
    <location>
        <begin position="1"/>
        <end position="29"/>
    </location>
</feature>
<dbReference type="Gene3D" id="1.10.357.20">
    <property type="entry name" value="SLC41 divalent cation transporters, integral membrane domain"/>
    <property type="match status" value="1"/>
</dbReference>
<keyword evidence="4 9" id="KW-0812">Transmembrane</keyword>
<dbReference type="PANTHER" id="PTHR41394">
    <property type="entry name" value="MAGNESIUM TRANSPORTER MGTE"/>
    <property type="match status" value="1"/>
</dbReference>
<evidence type="ECO:0000256" key="3">
    <source>
        <dbReference type="ARBA" id="ARBA00022448"/>
    </source>
</evidence>
<feature type="domain" description="SLC41A/MgtE integral membrane" evidence="10">
    <location>
        <begin position="134"/>
        <end position="258"/>
    </location>
</feature>
<evidence type="ECO:0000256" key="9">
    <source>
        <dbReference type="SAM" id="Phobius"/>
    </source>
</evidence>
<feature type="transmembrane region" description="Helical" evidence="9">
    <location>
        <begin position="250"/>
        <end position="266"/>
    </location>
</feature>
<dbReference type="AlphaFoldDB" id="A0AB34IDL5"/>
<gene>
    <name evidence="11" type="ORF">AB1Y20_016863</name>
</gene>
<keyword evidence="5" id="KW-0460">Magnesium</keyword>
<dbReference type="InterPro" id="IPR036739">
    <property type="entry name" value="SLC41_membr_dom_sf"/>
</dbReference>
<name>A0AB34IDL5_PRYPA</name>
<dbReference type="InterPro" id="IPR006667">
    <property type="entry name" value="SLC41_membr_dom"/>
</dbReference>
<evidence type="ECO:0000256" key="7">
    <source>
        <dbReference type="ARBA" id="ARBA00023136"/>
    </source>
</evidence>
<organism evidence="11 12">
    <name type="scientific">Prymnesium parvum</name>
    <name type="common">Toxic golden alga</name>
    <dbReference type="NCBI Taxonomy" id="97485"/>
    <lineage>
        <taxon>Eukaryota</taxon>
        <taxon>Haptista</taxon>
        <taxon>Haptophyta</taxon>
        <taxon>Prymnesiophyceae</taxon>
        <taxon>Prymnesiales</taxon>
        <taxon>Prymnesiaceae</taxon>
        <taxon>Prymnesium</taxon>
    </lineage>
</organism>
<dbReference type="PANTHER" id="PTHR41394:SF8">
    <property type="entry name" value="MAGNESIUM TRANSPORTER MGTE"/>
    <property type="match status" value="1"/>
</dbReference>
<accession>A0AB34IDL5</accession>
<evidence type="ECO:0000256" key="4">
    <source>
        <dbReference type="ARBA" id="ARBA00022692"/>
    </source>
</evidence>
<dbReference type="GO" id="GO:0016020">
    <property type="term" value="C:membrane"/>
    <property type="evidence" value="ECO:0007669"/>
    <property type="project" value="UniProtKB-SubCell"/>
</dbReference>
<evidence type="ECO:0000259" key="10">
    <source>
        <dbReference type="Pfam" id="PF01769"/>
    </source>
</evidence>
<evidence type="ECO:0000313" key="12">
    <source>
        <dbReference type="Proteomes" id="UP001515480"/>
    </source>
</evidence>